<accession>A0AAV9ZET3</accession>
<gene>
    <name evidence="1" type="ORF">R3P38DRAFT_3235117</name>
</gene>
<proteinExistence type="predicted"/>
<reference evidence="1 2" key="1">
    <citation type="journal article" date="2024" name="J Genomics">
        <title>Draft genome sequencing and assembly of Favolaschia claudopus CIRM-BRFM 2984 isolated from oak limbs.</title>
        <authorList>
            <person name="Navarro D."/>
            <person name="Drula E."/>
            <person name="Chaduli D."/>
            <person name="Cazenave R."/>
            <person name="Ahrendt S."/>
            <person name="Wang J."/>
            <person name="Lipzen A."/>
            <person name="Daum C."/>
            <person name="Barry K."/>
            <person name="Grigoriev I.V."/>
            <person name="Favel A."/>
            <person name="Rosso M.N."/>
            <person name="Martin F."/>
        </authorList>
    </citation>
    <scope>NUCLEOTIDE SEQUENCE [LARGE SCALE GENOMIC DNA]</scope>
    <source>
        <strain evidence="1 2">CIRM-BRFM 2984</strain>
    </source>
</reference>
<sequence length="132" mass="14950">MACCSSISIAHDATPDDSHRRKLNVSKKQRLSVRREDTLDVACDDDVPKIPAGDIRYVDIDDFQVPPFGLDFVLLLNSRQEHHLQFALKVAGSLTSTPGTLQLSDEHYTRLYPPPQWRDSEVYINTGKELEI</sequence>
<dbReference type="Proteomes" id="UP001362999">
    <property type="component" value="Unassembled WGS sequence"/>
</dbReference>
<evidence type="ECO:0000313" key="2">
    <source>
        <dbReference type="Proteomes" id="UP001362999"/>
    </source>
</evidence>
<comment type="caution">
    <text evidence="1">The sequence shown here is derived from an EMBL/GenBank/DDBJ whole genome shotgun (WGS) entry which is preliminary data.</text>
</comment>
<protein>
    <submittedName>
        <fullName evidence="1">Uncharacterized protein</fullName>
    </submittedName>
</protein>
<organism evidence="1 2">
    <name type="scientific">Favolaschia claudopus</name>
    <dbReference type="NCBI Taxonomy" id="2862362"/>
    <lineage>
        <taxon>Eukaryota</taxon>
        <taxon>Fungi</taxon>
        <taxon>Dikarya</taxon>
        <taxon>Basidiomycota</taxon>
        <taxon>Agaricomycotina</taxon>
        <taxon>Agaricomycetes</taxon>
        <taxon>Agaricomycetidae</taxon>
        <taxon>Agaricales</taxon>
        <taxon>Marasmiineae</taxon>
        <taxon>Mycenaceae</taxon>
        <taxon>Favolaschia</taxon>
    </lineage>
</organism>
<dbReference type="EMBL" id="JAWWNJ010000156">
    <property type="protein sequence ID" value="KAK6980820.1"/>
    <property type="molecule type" value="Genomic_DNA"/>
</dbReference>
<name>A0AAV9ZET3_9AGAR</name>
<dbReference type="AlphaFoldDB" id="A0AAV9ZET3"/>
<keyword evidence="2" id="KW-1185">Reference proteome</keyword>
<evidence type="ECO:0000313" key="1">
    <source>
        <dbReference type="EMBL" id="KAK6980820.1"/>
    </source>
</evidence>